<dbReference type="EMBL" id="JACOPG010000002">
    <property type="protein sequence ID" value="MBC5686173.1"/>
    <property type="molecule type" value="Genomic_DNA"/>
</dbReference>
<name>A0ABR7GFE6_9FIRM</name>
<comment type="caution">
    <text evidence="1">The sequence shown here is derived from an EMBL/GenBank/DDBJ whole genome shotgun (WGS) entry which is preliminary data.</text>
</comment>
<dbReference type="RefSeq" id="WP_158575210.1">
    <property type="nucleotide sequence ID" value="NZ_JACOPG010000002.1"/>
</dbReference>
<reference evidence="1 2" key="1">
    <citation type="submission" date="2020-08" db="EMBL/GenBank/DDBJ databases">
        <title>Genome public.</title>
        <authorList>
            <person name="Liu C."/>
            <person name="Sun Q."/>
        </authorList>
    </citation>
    <scope>NUCLEOTIDE SEQUENCE [LARGE SCALE GENOMIC DNA]</scope>
    <source>
        <strain evidence="1 2">NSJ-9</strain>
    </source>
</reference>
<accession>A0ABR7GFE6</accession>
<keyword evidence="2" id="KW-1185">Reference proteome</keyword>
<dbReference type="Proteomes" id="UP000643810">
    <property type="component" value="Unassembled WGS sequence"/>
</dbReference>
<evidence type="ECO:0000313" key="1">
    <source>
        <dbReference type="EMBL" id="MBC5686173.1"/>
    </source>
</evidence>
<protein>
    <submittedName>
        <fullName evidence="1">Uncharacterized protein</fullName>
    </submittedName>
</protein>
<proteinExistence type="predicted"/>
<sequence>MDTHAPVMRKIMPGIMSRIFNKTVEEIRQEEPQSILGANFVEKQM</sequence>
<gene>
    <name evidence="1" type="ORF">H8R94_06070</name>
</gene>
<organism evidence="1 2">
    <name type="scientific">Roseburia lenta</name>
    <dbReference type="NCBI Taxonomy" id="2763061"/>
    <lineage>
        <taxon>Bacteria</taxon>
        <taxon>Bacillati</taxon>
        <taxon>Bacillota</taxon>
        <taxon>Clostridia</taxon>
        <taxon>Lachnospirales</taxon>
        <taxon>Lachnospiraceae</taxon>
        <taxon>Roseburia</taxon>
    </lineage>
</organism>
<evidence type="ECO:0000313" key="2">
    <source>
        <dbReference type="Proteomes" id="UP000643810"/>
    </source>
</evidence>